<evidence type="ECO:0000256" key="5">
    <source>
        <dbReference type="ARBA" id="ARBA00022695"/>
    </source>
</evidence>
<evidence type="ECO:0000256" key="4">
    <source>
        <dbReference type="ARBA" id="ARBA00022679"/>
    </source>
</evidence>
<evidence type="ECO:0000256" key="1">
    <source>
        <dbReference type="ARBA" id="ARBA00002324"/>
    </source>
</evidence>
<evidence type="ECO:0000256" key="6">
    <source>
        <dbReference type="ARBA" id="ARBA00022741"/>
    </source>
</evidence>
<evidence type="ECO:0000256" key="2">
    <source>
        <dbReference type="ARBA" id="ARBA00005019"/>
    </source>
</evidence>
<dbReference type="NCBIfam" id="TIGR00482">
    <property type="entry name" value="nicotinate (nicotinamide) nucleotide adenylyltransferase"/>
    <property type="match status" value="1"/>
</dbReference>
<dbReference type="NCBIfam" id="TIGR00125">
    <property type="entry name" value="cyt_tran_rel"/>
    <property type="match status" value="1"/>
</dbReference>
<dbReference type="EC" id="2.7.7.18" evidence="10"/>
<comment type="similarity">
    <text evidence="10">Belongs to the NadD family.</text>
</comment>
<keyword evidence="5 10" id="KW-0548">Nucleotidyltransferase</keyword>
<evidence type="ECO:0000313" key="12">
    <source>
        <dbReference type="EMBL" id="MFC5651798.1"/>
    </source>
</evidence>
<dbReference type="EMBL" id="JBHSOW010000080">
    <property type="protein sequence ID" value="MFC5651798.1"/>
    <property type="molecule type" value="Genomic_DNA"/>
</dbReference>
<dbReference type="CDD" id="cd02165">
    <property type="entry name" value="NMNAT"/>
    <property type="match status" value="1"/>
</dbReference>
<evidence type="ECO:0000259" key="11">
    <source>
        <dbReference type="Pfam" id="PF01467"/>
    </source>
</evidence>
<dbReference type="PANTHER" id="PTHR39321:SF3">
    <property type="entry name" value="PHOSPHOPANTETHEINE ADENYLYLTRANSFERASE"/>
    <property type="match status" value="1"/>
</dbReference>
<dbReference type="SUPFAM" id="SSF52374">
    <property type="entry name" value="Nucleotidylyl transferase"/>
    <property type="match status" value="1"/>
</dbReference>
<keyword evidence="6 10" id="KW-0547">Nucleotide-binding</keyword>
<keyword evidence="13" id="KW-1185">Reference proteome</keyword>
<sequence>MIKVGFMGGTFDPIHYGHLLAAETAREACGLDEVWFIPSFRPPLKENEPGADGSQRLEMVYRAIDFQPHFRAMDVELERGGTSFSIDSIKSLQALYPDREFSIIIGSDRVNDLPKWHLIEELAGLVRFIGVERPDEPIDLSLLPAFIRDRIDLIKMPLIEISSTEIRRRVRTGQSIRFLVPEKVYSFIKRNQLYES</sequence>
<dbReference type="Proteomes" id="UP001596047">
    <property type="component" value="Unassembled WGS sequence"/>
</dbReference>
<dbReference type="PANTHER" id="PTHR39321">
    <property type="entry name" value="NICOTINATE-NUCLEOTIDE ADENYLYLTRANSFERASE-RELATED"/>
    <property type="match status" value="1"/>
</dbReference>
<dbReference type="InterPro" id="IPR005248">
    <property type="entry name" value="NadD/NMNAT"/>
</dbReference>
<reference evidence="13" key="1">
    <citation type="journal article" date="2019" name="Int. J. Syst. Evol. Microbiol.">
        <title>The Global Catalogue of Microorganisms (GCM) 10K type strain sequencing project: providing services to taxonomists for standard genome sequencing and annotation.</title>
        <authorList>
            <consortium name="The Broad Institute Genomics Platform"/>
            <consortium name="The Broad Institute Genome Sequencing Center for Infectious Disease"/>
            <person name="Wu L."/>
            <person name="Ma J."/>
        </authorList>
    </citation>
    <scope>NUCLEOTIDE SEQUENCE [LARGE SCALE GENOMIC DNA]</scope>
    <source>
        <strain evidence="13">CGMCC 1.3240</strain>
    </source>
</reference>
<dbReference type="Pfam" id="PF01467">
    <property type="entry name" value="CTP_transf_like"/>
    <property type="match status" value="1"/>
</dbReference>
<dbReference type="RefSeq" id="WP_379190422.1">
    <property type="nucleotide sequence ID" value="NZ_JBHSOW010000080.1"/>
</dbReference>
<organism evidence="12 13">
    <name type="scientific">Paenibacillus solisilvae</name>
    <dbReference type="NCBI Taxonomy" id="2486751"/>
    <lineage>
        <taxon>Bacteria</taxon>
        <taxon>Bacillati</taxon>
        <taxon>Bacillota</taxon>
        <taxon>Bacilli</taxon>
        <taxon>Bacillales</taxon>
        <taxon>Paenibacillaceae</taxon>
        <taxon>Paenibacillus</taxon>
    </lineage>
</organism>
<evidence type="ECO:0000256" key="9">
    <source>
        <dbReference type="ARBA" id="ARBA00048721"/>
    </source>
</evidence>
<evidence type="ECO:0000256" key="10">
    <source>
        <dbReference type="HAMAP-Rule" id="MF_00244"/>
    </source>
</evidence>
<dbReference type="GO" id="GO:0004515">
    <property type="term" value="F:nicotinate-nucleotide adenylyltransferase activity"/>
    <property type="evidence" value="ECO:0007669"/>
    <property type="project" value="UniProtKB-EC"/>
</dbReference>
<dbReference type="HAMAP" id="MF_00244">
    <property type="entry name" value="NaMN_adenylyltr"/>
    <property type="match status" value="1"/>
</dbReference>
<evidence type="ECO:0000256" key="8">
    <source>
        <dbReference type="ARBA" id="ARBA00023027"/>
    </source>
</evidence>
<keyword evidence="3 10" id="KW-0662">Pyridine nucleotide biosynthesis</keyword>
<keyword evidence="4 10" id="KW-0808">Transferase</keyword>
<keyword evidence="7 10" id="KW-0067">ATP-binding</keyword>
<name>A0ABW0W2V1_9BACL</name>
<feature type="domain" description="Cytidyltransferase-like" evidence="11">
    <location>
        <begin position="6"/>
        <end position="169"/>
    </location>
</feature>
<comment type="catalytic activity">
    <reaction evidence="9 10">
        <text>nicotinate beta-D-ribonucleotide + ATP + H(+) = deamido-NAD(+) + diphosphate</text>
        <dbReference type="Rhea" id="RHEA:22860"/>
        <dbReference type="ChEBI" id="CHEBI:15378"/>
        <dbReference type="ChEBI" id="CHEBI:30616"/>
        <dbReference type="ChEBI" id="CHEBI:33019"/>
        <dbReference type="ChEBI" id="CHEBI:57502"/>
        <dbReference type="ChEBI" id="CHEBI:58437"/>
        <dbReference type="EC" id="2.7.7.18"/>
    </reaction>
</comment>
<proteinExistence type="inferred from homology"/>
<comment type="pathway">
    <text evidence="2 10">Cofactor biosynthesis; NAD(+) biosynthesis; deamido-NAD(+) from nicotinate D-ribonucleotide: step 1/1.</text>
</comment>
<gene>
    <name evidence="10 12" type="primary">nadD</name>
    <name evidence="12" type="ORF">ACFPYJ_22295</name>
</gene>
<evidence type="ECO:0000256" key="3">
    <source>
        <dbReference type="ARBA" id="ARBA00022642"/>
    </source>
</evidence>
<accession>A0ABW0W2V1</accession>
<protein>
    <recommendedName>
        <fullName evidence="10">Probable nicotinate-nucleotide adenylyltransferase</fullName>
        <ecNumber evidence="10">2.7.7.18</ecNumber>
    </recommendedName>
    <alternativeName>
        <fullName evidence="10">Deamido-NAD(+) diphosphorylase</fullName>
    </alternativeName>
    <alternativeName>
        <fullName evidence="10">Deamido-NAD(+) pyrophosphorylase</fullName>
    </alternativeName>
    <alternativeName>
        <fullName evidence="10">Nicotinate mononucleotide adenylyltransferase</fullName>
        <shortName evidence="10">NaMN adenylyltransferase</shortName>
    </alternativeName>
</protein>
<evidence type="ECO:0000256" key="7">
    <source>
        <dbReference type="ARBA" id="ARBA00022840"/>
    </source>
</evidence>
<dbReference type="NCBIfam" id="NF000840">
    <property type="entry name" value="PRK00071.1-3"/>
    <property type="match status" value="1"/>
</dbReference>
<comment type="function">
    <text evidence="1 10">Catalyzes the reversible adenylation of nicotinate mononucleotide (NaMN) to nicotinic acid adenine dinucleotide (NaAD).</text>
</comment>
<dbReference type="InterPro" id="IPR014729">
    <property type="entry name" value="Rossmann-like_a/b/a_fold"/>
</dbReference>
<dbReference type="Gene3D" id="3.40.50.620">
    <property type="entry name" value="HUPs"/>
    <property type="match status" value="1"/>
</dbReference>
<comment type="caution">
    <text evidence="12">The sequence shown here is derived from an EMBL/GenBank/DDBJ whole genome shotgun (WGS) entry which is preliminary data.</text>
</comment>
<keyword evidence="8 10" id="KW-0520">NAD</keyword>
<dbReference type="InterPro" id="IPR004821">
    <property type="entry name" value="Cyt_trans-like"/>
</dbReference>
<evidence type="ECO:0000313" key="13">
    <source>
        <dbReference type="Proteomes" id="UP001596047"/>
    </source>
</evidence>